<accession>E4ZSD0</accession>
<evidence type="ECO:0000259" key="4">
    <source>
        <dbReference type="PROSITE" id="PS50011"/>
    </source>
</evidence>
<dbReference type="Pfam" id="PF00069">
    <property type="entry name" value="Pkinase"/>
    <property type="match status" value="1"/>
</dbReference>
<keyword evidence="1" id="KW-0418">Kinase</keyword>
<dbReference type="Gene3D" id="3.30.200.20">
    <property type="entry name" value="Phosphorylase Kinase, domain 1"/>
    <property type="match status" value="1"/>
</dbReference>
<evidence type="ECO:0000313" key="6">
    <source>
        <dbReference type="Proteomes" id="UP000002668"/>
    </source>
</evidence>
<dbReference type="GO" id="GO:0005524">
    <property type="term" value="F:ATP binding"/>
    <property type="evidence" value="ECO:0007669"/>
    <property type="project" value="UniProtKB-KW"/>
</dbReference>
<keyword evidence="1" id="KW-0808">Transferase</keyword>
<dbReference type="STRING" id="985895.E4ZSD0"/>
<dbReference type="InterPro" id="IPR050117">
    <property type="entry name" value="MAPK"/>
</dbReference>
<evidence type="ECO:0000256" key="3">
    <source>
        <dbReference type="ARBA" id="ARBA00022840"/>
    </source>
</evidence>
<dbReference type="PANTHER" id="PTHR24055">
    <property type="entry name" value="MITOGEN-ACTIVATED PROTEIN KINASE"/>
    <property type="match status" value="1"/>
</dbReference>
<evidence type="ECO:0000313" key="5">
    <source>
        <dbReference type="EMBL" id="CBX94310.1"/>
    </source>
</evidence>
<dbReference type="AlphaFoldDB" id="E4ZSD0"/>
<dbReference type="InterPro" id="IPR011009">
    <property type="entry name" value="Kinase-like_dom_sf"/>
</dbReference>
<dbReference type="PROSITE" id="PS50011">
    <property type="entry name" value="PROTEIN_KINASE_DOM"/>
    <property type="match status" value="1"/>
</dbReference>
<dbReference type="InterPro" id="IPR000719">
    <property type="entry name" value="Prot_kinase_dom"/>
</dbReference>
<evidence type="ECO:0000256" key="2">
    <source>
        <dbReference type="ARBA" id="ARBA00022741"/>
    </source>
</evidence>
<feature type="domain" description="Protein kinase" evidence="4">
    <location>
        <begin position="26"/>
        <end position="363"/>
    </location>
</feature>
<keyword evidence="6" id="KW-1185">Reference proteome</keyword>
<dbReference type="HOGENOM" id="CLU_056425_1_0_1"/>
<dbReference type="VEuPathDB" id="FungiDB:LEMA_P122890.1"/>
<keyword evidence="1" id="KW-0723">Serine/threonine-protein kinase</keyword>
<proteinExistence type="predicted"/>
<organism evidence="6">
    <name type="scientific">Leptosphaeria maculans (strain JN3 / isolate v23.1.3 / race Av1-4-5-6-7-8)</name>
    <name type="common">Blackleg fungus</name>
    <name type="synonym">Phoma lingam</name>
    <dbReference type="NCBI Taxonomy" id="985895"/>
    <lineage>
        <taxon>Eukaryota</taxon>
        <taxon>Fungi</taxon>
        <taxon>Dikarya</taxon>
        <taxon>Ascomycota</taxon>
        <taxon>Pezizomycotina</taxon>
        <taxon>Dothideomycetes</taxon>
        <taxon>Pleosporomycetidae</taxon>
        <taxon>Pleosporales</taxon>
        <taxon>Pleosporineae</taxon>
        <taxon>Leptosphaeriaceae</taxon>
        <taxon>Plenodomus</taxon>
        <taxon>Plenodomus lingam/Leptosphaeria maculans species complex</taxon>
    </lineage>
</organism>
<sequence>MGLEIGQNIEGDKGMYQIVQPLKGSTVFKAEIIEGDFASDRWSVPAAAHHFKPVADFNPRAVVKTALTYSEKKNLQQEYDFHKNLSRELSPHIRSLRDTVKGQDPEAAPLCLVFEWMERAMGRLIRGGPEFLKNPSLLRAISKSTLLVLEAMESSNPEHIGLFLVPFKYKSLRKLEIRPTKILLSNIDTDKPIAKLTNLLRPSNSEGVDSGCQRPTYRAPEVWRGLPCTHVSHVWSLGVMLANSLCTYHLFCDRNHLGKHNAGRNEWCIARLFRLVGPIMDPVSHSYAKEFKYGRKLSVYCDEHGRLYLPLSNWRQELEKVNDAQSDDCYISKTVLDFIQSLLVVTPEMRSTAKEALALDYFLKKD</sequence>
<gene>
    <name evidence="5" type="ORF">LEMA_P122890.1</name>
</gene>
<dbReference type="OrthoDB" id="5979581at2759"/>
<dbReference type="GO" id="GO:0004674">
    <property type="term" value="F:protein serine/threonine kinase activity"/>
    <property type="evidence" value="ECO:0007669"/>
    <property type="project" value="UniProtKB-KW"/>
</dbReference>
<protein>
    <recommendedName>
        <fullName evidence="4">Protein kinase domain-containing protein</fullName>
    </recommendedName>
</protein>
<reference evidence="6" key="1">
    <citation type="journal article" date="2011" name="Nat. Commun.">
        <title>Effector diversification within compartments of the Leptosphaeria maculans genome affected by Repeat-Induced Point mutations.</title>
        <authorList>
            <person name="Rouxel T."/>
            <person name="Grandaubert J."/>
            <person name="Hane J.K."/>
            <person name="Hoede C."/>
            <person name="van de Wouw A.P."/>
            <person name="Couloux A."/>
            <person name="Dominguez V."/>
            <person name="Anthouard V."/>
            <person name="Bally P."/>
            <person name="Bourras S."/>
            <person name="Cozijnsen A.J."/>
            <person name="Ciuffetti L.M."/>
            <person name="Degrave A."/>
            <person name="Dilmaghani A."/>
            <person name="Duret L."/>
            <person name="Fudal I."/>
            <person name="Goodwin S.B."/>
            <person name="Gout L."/>
            <person name="Glaser N."/>
            <person name="Linglin J."/>
            <person name="Kema G.H.J."/>
            <person name="Lapalu N."/>
            <person name="Lawrence C.B."/>
            <person name="May K."/>
            <person name="Meyer M."/>
            <person name="Ollivier B."/>
            <person name="Poulain J."/>
            <person name="Schoch C.L."/>
            <person name="Simon A."/>
            <person name="Spatafora J.W."/>
            <person name="Stachowiak A."/>
            <person name="Turgeon B.G."/>
            <person name="Tyler B.M."/>
            <person name="Vincent D."/>
            <person name="Weissenbach J."/>
            <person name="Amselem J."/>
            <person name="Quesneville H."/>
            <person name="Oliver R.P."/>
            <person name="Wincker P."/>
            <person name="Balesdent M.-H."/>
            <person name="Howlett B.J."/>
        </authorList>
    </citation>
    <scope>NUCLEOTIDE SEQUENCE [LARGE SCALE GENOMIC DNA]</scope>
    <source>
        <strain evidence="6">JN3 / isolate v23.1.3 / race Av1-4-5-6-7-8</strain>
    </source>
</reference>
<evidence type="ECO:0000256" key="1">
    <source>
        <dbReference type="ARBA" id="ARBA00022527"/>
    </source>
</evidence>
<dbReference type="SUPFAM" id="SSF56112">
    <property type="entry name" value="Protein kinase-like (PK-like)"/>
    <property type="match status" value="1"/>
</dbReference>
<dbReference type="InParanoid" id="E4ZSD0"/>
<dbReference type="Gene3D" id="1.10.510.10">
    <property type="entry name" value="Transferase(Phosphotransferase) domain 1"/>
    <property type="match status" value="1"/>
</dbReference>
<dbReference type="GeneID" id="13290880"/>
<dbReference type="OMA" id="NCIRNSP"/>
<name>E4ZSD0_LEPMJ</name>
<dbReference type="EMBL" id="FP929121">
    <property type="protein sequence ID" value="CBX94310.1"/>
    <property type="molecule type" value="Genomic_DNA"/>
</dbReference>
<keyword evidence="2" id="KW-0547">Nucleotide-binding</keyword>
<keyword evidence="3" id="KW-0067">ATP-binding</keyword>
<dbReference type="SMART" id="SM00220">
    <property type="entry name" value="S_TKc"/>
    <property type="match status" value="1"/>
</dbReference>
<dbReference type="Proteomes" id="UP000002668">
    <property type="component" value="Genome"/>
</dbReference>